<gene>
    <name evidence="2" type="ORF">HNP94_000210</name>
    <name evidence="3" type="ORF">HNP96_000806</name>
    <name evidence="1" type="ORF">MMJJ_13220</name>
</gene>
<dbReference type="EMBL" id="CP026606">
    <property type="protein sequence ID" value="AVB76701.1"/>
    <property type="molecule type" value="Genomic_DNA"/>
</dbReference>
<dbReference type="GeneID" id="36102408"/>
<evidence type="ECO:0000313" key="1">
    <source>
        <dbReference type="EMBL" id="AVB76701.1"/>
    </source>
</evidence>
<dbReference type="EMBL" id="JACDUO010000001">
    <property type="protein sequence ID" value="MBA2863210.1"/>
    <property type="molecule type" value="Genomic_DNA"/>
</dbReference>
<dbReference type="Proteomes" id="UP000239462">
    <property type="component" value="Chromosome"/>
</dbReference>
<dbReference type="EMBL" id="JACHED010000001">
    <property type="protein sequence ID" value="MBB6496785.1"/>
    <property type="molecule type" value="Genomic_DNA"/>
</dbReference>
<evidence type="ECO:0000313" key="6">
    <source>
        <dbReference type="Proteomes" id="UP000590564"/>
    </source>
</evidence>
<dbReference type="Pfam" id="PF02616">
    <property type="entry name" value="SMC_ScpA"/>
    <property type="match status" value="1"/>
</dbReference>
<evidence type="ECO:0000313" key="2">
    <source>
        <dbReference type="EMBL" id="MBA2863210.1"/>
    </source>
</evidence>
<dbReference type="Gene3D" id="6.10.250.2410">
    <property type="match status" value="1"/>
</dbReference>
<evidence type="ECO:0000313" key="3">
    <source>
        <dbReference type="EMBL" id="MBB6496785.1"/>
    </source>
</evidence>
<evidence type="ECO:0000313" key="4">
    <source>
        <dbReference type="Proteomes" id="UP000239462"/>
    </source>
</evidence>
<dbReference type="Proteomes" id="UP000590564">
    <property type="component" value="Unassembled WGS sequence"/>
</dbReference>
<reference evidence="4" key="1">
    <citation type="journal article" date="2018" name="Genome Announc.">
        <title>Complete Genome Sequence of the Methanococcus maripaludis Type Strain JJ (DSM 2067), a Model for Selenoprotein Synthesis in Archaea.</title>
        <authorList>
            <person name="Poehlein A."/>
            <person name="Heym D."/>
            <person name="Quitzke V."/>
            <person name="Fersch J."/>
            <person name="Daniel R."/>
            <person name="Rother M."/>
        </authorList>
    </citation>
    <scope>NUCLEOTIDE SEQUENCE [LARGE SCALE GENOMIC DNA]</scope>
    <source>
        <strain evidence="4">DSM 2067</strain>
    </source>
</reference>
<evidence type="ECO:0000313" key="5">
    <source>
        <dbReference type="Proteomes" id="UP000567099"/>
    </source>
</evidence>
<sequence>MEFDLWVRIIKESIEKKDVDPWNINISEITDEYLGTIKELRKFDIRLSADVVLVAGILLRLKSQVLYGECENAFTEEEEEVYEDDYRDEDYVEDEIVEKPQKEPVKELNPESMTLDGLISTLKTELKKIKDTKPRKKREVVRPTALYNLVEEMIEEDDISDIMELLVLELKKSGGKFTFQNKFKTREEIIKNFLPALYLANDGKIDIDQENLFDELNLELKK</sequence>
<proteinExistence type="predicted"/>
<protein>
    <submittedName>
        <fullName evidence="1">Segregation and condensation protein A</fullName>
    </submittedName>
</protein>
<dbReference type="PANTHER" id="PTHR33969">
    <property type="entry name" value="SEGREGATION AND CONDENSATION PROTEIN A"/>
    <property type="match status" value="1"/>
</dbReference>
<dbReference type="InterPro" id="IPR023093">
    <property type="entry name" value="ScpA-like_C"/>
</dbReference>
<dbReference type="RefSeq" id="WP_104838161.1">
    <property type="nucleotide sequence ID" value="NZ_CP026606.1"/>
</dbReference>
<dbReference type="Gene3D" id="1.10.10.580">
    <property type="entry name" value="Structural maintenance of chromosome 1. Chain E"/>
    <property type="match status" value="1"/>
</dbReference>
<dbReference type="AlphaFoldDB" id="A0A2L1CBG4"/>
<reference evidence="2 5" key="3">
    <citation type="submission" date="2020-07" db="EMBL/GenBank/DDBJ databases">
        <title>Genomic Encyclopedia of Type Strains, Phase IV (KMG-V): Genome sequencing to study the core and pangenomes of soil and plant-associated prokaryotes.</title>
        <authorList>
            <person name="Whitman W."/>
        </authorList>
    </citation>
    <scope>NUCLEOTIDE SEQUENCE [LARGE SCALE GENOMIC DNA]</scope>
    <source>
        <strain evidence="2 5">C13</strain>
        <strain evidence="3 6">D1</strain>
    </source>
</reference>
<accession>A0A2L1CBG4</accession>
<reference evidence="1" key="2">
    <citation type="submission" date="2018-02" db="EMBL/GenBank/DDBJ databases">
        <title>Complete genome sequence of the Methanococcus maripaludis type strain JJ (DSM 2067), a model for selenoprotein synthesis in Archaea.</title>
        <authorList>
            <person name="Poehlein A."/>
            <person name="Heym D."/>
            <person name="Quitzke V."/>
            <person name="Fersch J."/>
            <person name="Daniel R."/>
            <person name="Rother M."/>
        </authorList>
    </citation>
    <scope>NUCLEOTIDE SEQUENCE [LARGE SCALE GENOMIC DNA]</scope>
    <source>
        <strain evidence="1">DSM 2067</strain>
    </source>
</reference>
<dbReference type="PANTHER" id="PTHR33969:SF2">
    <property type="entry name" value="SEGREGATION AND CONDENSATION PROTEIN A"/>
    <property type="match status" value="1"/>
</dbReference>
<dbReference type="InterPro" id="IPR003768">
    <property type="entry name" value="ScpA"/>
</dbReference>
<organism evidence="1 4">
    <name type="scientific">Methanococcus maripaludis</name>
    <name type="common">Methanococcus deltae</name>
    <dbReference type="NCBI Taxonomy" id="39152"/>
    <lineage>
        <taxon>Archaea</taxon>
        <taxon>Methanobacteriati</taxon>
        <taxon>Methanobacteriota</taxon>
        <taxon>Methanomada group</taxon>
        <taxon>Methanococci</taxon>
        <taxon>Methanococcales</taxon>
        <taxon>Methanococcaceae</taxon>
        <taxon>Methanococcus</taxon>
    </lineage>
</organism>
<name>A0A2L1CBG4_METMI</name>
<dbReference type="Proteomes" id="UP000567099">
    <property type="component" value="Unassembled WGS sequence"/>
</dbReference>
<dbReference type="KEGG" id="mmad:MMJJ_13220"/>